<dbReference type="InterPro" id="IPR053143">
    <property type="entry name" value="Arylsulfate_ST"/>
</dbReference>
<name>A0A8H4IS10_9PEZI</name>
<keyword evidence="2" id="KW-0812">Transmembrane</keyword>
<keyword evidence="3" id="KW-0732">Signal</keyword>
<gene>
    <name evidence="4" type="ORF">GTA08_BOTSDO05235</name>
</gene>
<dbReference type="PANTHER" id="PTHR35340">
    <property type="entry name" value="PQQ ENZYME REPEAT PROTEIN-RELATED"/>
    <property type="match status" value="1"/>
</dbReference>
<organism evidence="4 5">
    <name type="scientific">Botryosphaeria dothidea</name>
    <dbReference type="NCBI Taxonomy" id="55169"/>
    <lineage>
        <taxon>Eukaryota</taxon>
        <taxon>Fungi</taxon>
        <taxon>Dikarya</taxon>
        <taxon>Ascomycota</taxon>
        <taxon>Pezizomycotina</taxon>
        <taxon>Dothideomycetes</taxon>
        <taxon>Dothideomycetes incertae sedis</taxon>
        <taxon>Botryosphaeriales</taxon>
        <taxon>Botryosphaeriaceae</taxon>
        <taxon>Botryosphaeria</taxon>
    </lineage>
</organism>
<evidence type="ECO:0000256" key="2">
    <source>
        <dbReference type="SAM" id="Phobius"/>
    </source>
</evidence>
<dbReference type="EMBL" id="WWBZ02000033">
    <property type="protein sequence ID" value="KAF4306411.1"/>
    <property type="molecule type" value="Genomic_DNA"/>
</dbReference>
<dbReference type="Pfam" id="PF14269">
    <property type="entry name" value="Arylsulfotran_2"/>
    <property type="match status" value="1"/>
</dbReference>
<evidence type="ECO:0000313" key="5">
    <source>
        <dbReference type="Proteomes" id="UP000572817"/>
    </source>
</evidence>
<feature type="compositionally biased region" description="Acidic residues" evidence="1">
    <location>
        <begin position="638"/>
        <end position="652"/>
    </location>
</feature>
<feature type="region of interest" description="Disordered" evidence="1">
    <location>
        <begin position="614"/>
        <end position="665"/>
    </location>
</feature>
<dbReference type="InterPro" id="IPR039535">
    <property type="entry name" value="ASST-like"/>
</dbReference>
<keyword evidence="2" id="KW-0472">Membrane</keyword>
<sequence length="665" mass="73871">MSPYTSLLALLLAILAYCAAVRADNETDPISFFYSRPDIKPPALSIEVFEPEAVSDGFIFVSPWRLSETGPDRGPYIYDNSGNLVWTGAADFGPATVHNPQVCHYKGEDHLCLFFCFFQGTANPGFGRGMGAVLDKSYRVVKTVQTSGSVPAADMHEFKLVDGGRGALLNILSPRQYDLSPFGESAGMGWIIESMFQEVRVDTGELLFEWRSLDHEETSPKHSRLALNGNVVAGDGKSTAAPWDYFHTNSIDKSRHGDYLVSGRHFATIYKISGKTGQVVWELRGQEDEPYKKDFNFSSQHDARWVSDNATHSVISVFDNAFDGMNATNEYSRGLLIYINHLTMTATLLSEYIYDGGDIMAHSQGSMEMLNNGNAFVGWGAVPFFSEFRNDGTPVMRGHVANNGSEVMVYRSRKHQWTGIPSDAPSLWTYSRDSASGTVFYVSWNGATTVAQWNFYSAKTAMGPWQLLGSANKTGFETRFHCDNFTEWSYAEAIDAKGTLLRRSEIISTFVPSTALQPFCDEFACRNQDVDEEAPLVLPPAVEVQYPDQLVFDGDFDGKRHYPPQPKRPTISLVAQVLPPVLLGLAGFTVVFLFWVAPKIDARFFKKSKGYEKVQDSGSPAMAESHESMQDSFSPDMGESDDDKESEDSGDNDENRPLKESTESR</sequence>
<feature type="compositionally biased region" description="Basic and acidic residues" evidence="1">
    <location>
        <begin position="653"/>
        <end position="665"/>
    </location>
</feature>
<dbReference type="AlphaFoldDB" id="A0A8H4IS10"/>
<dbReference type="OrthoDB" id="5427350at2759"/>
<reference evidence="4" key="1">
    <citation type="submission" date="2020-04" db="EMBL/GenBank/DDBJ databases">
        <title>Genome Assembly and Annotation of Botryosphaeria dothidea sdau 11-99, a Latent Pathogen of Apple Fruit Ring Rot in China.</title>
        <authorList>
            <person name="Yu C."/>
            <person name="Diao Y."/>
            <person name="Lu Q."/>
            <person name="Zhao J."/>
            <person name="Cui S."/>
            <person name="Peng C."/>
            <person name="He B."/>
            <person name="Liu H."/>
        </authorList>
    </citation>
    <scope>NUCLEOTIDE SEQUENCE [LARGE SCALE GENOMIC DNA]</scope>
    <source>
        <strain evidence="4">Sdau11-99</strain>
    </source>
</reference>
<protein>
    <submittedName>
        <fullName evidence="4">Arylsulfotransferase protein</fullName>
    </submittedName>
</protein>
<accession>A0A8H4IS10</accession>
<feature type="signal peptide" evidence="3">
    <location>
        <begin position="1"/>
        <end position="23"/>
    </location>
</feature>
<dbReference type="GO" id="GO:0016740">
    <property type="term" value="F:transferase activity"/>
    <property type="evidence" value="ECO:0007669"/>
    <property type="project" value="UniProtKB-KW"/>
</dbReference>
<evidence type="ECO:0000256" key="3">
    <source>
        <dbReference type="SAM" id="SignalP"/>
    </source>
</evidence>
<keyword evidence="2" id="KW-1133">Transmembrane helix</keyword>
<dbReference type="Proteomes" id="UP000572817">
    <property type="component" value="Unassembled WGS sequence"/>
</dbReference>
<keyword evidence="5" id="KW-1185">Reference proteome</keyword>
<feature type="transmembrane region" description="Helical" evidence="2">
    <location>
        <begin position="577"/>
        <end position="597"/>
    </location>
</feature>
<evidence type="ECO:0000256" key="1">
    <source>
        <dbReference type="SAM" id="MobiDB-lite"/>
    </source>
</evidence>
<proteinExistence type="predicted"/>
<evidence type="ECO:0000313" key="4">
    <source>
        <dbReference type="EMBL" id="KAF4306411.1"/>
    </source>
</evidence>
<comment type="caution">
    <text evidence="4">The sequence shown here is derived from an EMBL/GenBank/DDBJ whole genome shotgun (WGS) entry which is preliminary data.</text>
</comment>
<feature type="chain" id="PRO_5034270178" evidence="3">
    <location>
        <begin position="24"/>
        <end position="665"/>
    </location>
</feature>
<dbReference type="PANTHER" id="PTHR35340:SF9">
    <property type="entry name" value="ASST-DOMAIN-CONTAINING PROTEIN"/>
    <property type="match status" value="1"/>
</dbReference>